<dbReference type="InterPro" id="IPR014710">
    <property type="entry name" value="RmlC-like_jellyroll"/>
</dbReference>
<protein>
    <recommendedName>
        <fullName evidence="4 10">Mannose-6-phosphate isomerase</fullName>
        <ecNumber evidence="4 10">5.3.1.8</ecNumber>
    </recommendedName>
</protein>
<gene>
    <name evidence="16" type="ORF">WJX72_008978</name>
</gene>
<dbReference type="InterPro" id="IPR011051">
    <property type="entry name" value="RmlC_Cupin_sf"/>
</dbReference>
<dbReference type="AlphaFoldDB" id="A0AAW1Q4T7"/>
<proteinExistence type="inferred from homology"/>
<evidence type="ECO:0000256" key="8">
    <source>
        <dbReference type="PIRSR" id="PIRSR001480-1"/>
    </source>
</evidence>
<dbReference type="PIRSF" id="PIRSF001480">
    <property type="entry name" value="Mannose-6-phosphate_isomerase"/>
    <property type="match status" value="1"/>
</dbReference>
<dbReference type="Gene3D" id="2.60.120.10">
    <property type="entry name" value="Jelly Rolls"/>
    <property type="match status" value="2"/>
</dbReference>
<feature type="domain" description="Phosphomannose isomerase type I catalytic" evidence="14">
    <location>
        <begin position="1"/>
        <end position="145"/>
    </location>
</feature>
<keyword evidence="6 9" id="KW-0862">Zinc</keyword>
<evidence type="ECO:0000256" key="12">
    <source>
        <dbReference type="SAM" id="MobiDB-lite"/>
    </source>
</evidence>
<dbReference type="GO" id="GO:0005829">
    <property type="term" value="C:cytosol"/>
    <property type="evidence" value="ECO:0007669"/>
    <property type="project" value="TreeGrafter"/>
</dbReference>
<organism evidence="16 17">
    <name type="scientific">[Myrmecia] bisecta</name>
    <dbReference type="NCBI Taxonomy" id="41462"/>
    <lineage>
        <taxon>Eukaryota</taxon>
        <taxon>Viridiplantae</taxon>
        <taxon>Chlorophyta</taxon>
        <taxon>core chlorophytes</taxon>
        <taxon>Trebouxiophyceae</taxon>
        <taxon>Trebouxiales</taxon>
        <taxon>Trebouxiaceae</taxon>
        <taxon>Myrmecia</taxon>
    </lineage>
</organism>
<evidence type="ECO:0000259" key="13">
    <source>
        <dbReference type="Pfam" id="PF01238"/>
    </source>
</evidence>
<feature type="binding site" evidence="9">
    <location>
        <position position="278"/>
    </location>
    <ligand>
        <name>Zn(2+)</name>
        <dbReference type="ChEBI" id="CHEBI:29105"/>
    </ligand>
</feature>
<dbReference type="GO" id="GO:0046686">
    <property type="term" value="P:response to cadmium ion"/>
    <property type="evidence" value="ECO:0007669"/>
    <property type="project" value="UniProtKB-ARBA"/>
</dbReference>
<evidence type="ECO:0000256" key="9">
    <source>
        <dbReference type="PIRSR" id="PIRSR001480-2"/>
    </source>
</evidence>
<feature type="binding site" evidence="9">
    <location>
        <position position="129"/>
    </location>
    <ligand>
        <name>Zn(2+)</name>
        <dbReference type="ChEBI" id="CHEBI:29105"/>
    </ligand>
</feature>
<comment type="similarity">
    <text evidence="3 11">Belongs to the mannose-6-phosphate isomerase type 1 family.</text>
</comment>
<dbReference type="CDD" id="cd07011">
    <property type="entry name" value="cupin_PMI_type_I_N"/>
    <property type="match status" value="1"/>
</dbReference>
<comment type="pathway">
    <text evidence="2">Nucleotide-sugar biosynthesis; GDP-alpha-D-mannose biosynthesis; alpha-D-mannose 1-phosphate from D-fructose 6-phosphate: step 1/2.</text>
</comment>
<dbReference type="InterPro" id="IPR046457">
    <property type="entry name" value="PMI_typeI_cat"/>
</dbReference>
<evidence type="ECO:0000256" key="10">
    <source>
        <dbReference type="RuleBase" id="RU000611"/>
    </source>
</evidence>
<accession>A0AAW1Q4T7</accession>
<dbReference type="EMBL" id="JALJOR010000005">
    <property type="protein sequence ID" value="KAK9817060.1"/>
    <property type="molecule type" value="Genomic_DNA"/>
</dbReference>
<feature type="region of interest" description="Disordered" evidence="12">
    <location>
        <begin position="107"/>
        <end position="126"/>
    </location>
</feature>
<evidence type="ECO:0000313" key="17">
    <source>
        <dbReference type="Proteomes" id="UP001489004"/>
    </source>
</evidence>
<dbReference type="GO" id="GO:0033591">
    <property type="term" value="P:response to L-ascorbic acid"/>
    <property type="evidence" value="ECO:0007669"/>
    <property type="project" value="UniProtKB-ARBA"/>
</dbReference>
<dbReference type="GO" id="GO:0008270">
    <property type="term" value="F:zinc ion binding"/>
    <property type="evidence" value="ECO:0007669"/>
    <property type="project" value="InterPro"/>
</dbReference>
<comment type="catalytic activity">
    <reaction evidence="1 10">
        <text>D-mannose 6-phosphate = D-fructose 6-phosphate</text>
        <dbReference type="Rhea" id="RHEA:12356"/>
        <dbReference type="ChEBI" id="CHEBI:58735"/>
        <dbReference type="ChEBI" id="CHEBI:61527"/>
        <dbReference type="EC" id="5.3.1.8"/>
    </reaction>
</comment>
<dbReference type="Gene3D" id="1.10.441.10">
    <property type="entry name" value="Phosphomannose Isomerase, domain 2"/>
    <property type="match status" value="1"/>
</dbReference>
<evidence type="ECO:0000259" key="15">
    <source>
        <dbReference type="Pfam" id="PF20512"/>
    </source>
</evidence>
<keyword evidence="17" id="KW-1185">Reference proteome</keyword>
<evidence type="ECO:0000256" key="3">
    <source>
        <dbReference type="ARBA" id="ARBA00010772"/>
    </source>
</evidence>
<dbReference type="InterPro" id="IPR001250">
    <property type="entry name" value="Man6P_Isoase-1"/>
</dbReference>
<feature type="domain" description="Phosphomannose isomerase type I C-terminal" evidence="13">
    <location>
        <begin position="335"/>
        <end position="375"/>
    </location>
</feature>
<dbReference type="InterPro" id="IPR018050">
    <property type="entry name" value="Pmannose_isomerase-type1_CS"/>
</dbReference>
<dbReference type="NCBIfam" id="TIGR00218">
    <property type="entry name" value="manA"/>
    <property type="match status" value="1"/>
</dbReference>
<dbReference type="Pfam" id="PF20512">
    <property type="entry name" value="PMI_typeI_hel"/>
    <property type="match status" value="1"/>
</dbReference>
<evidence type="ECO:0000256" key="7">
    <source>
        <dbReference type="ARBA" id="ARBA00023235"/>
    </source>
</evidence>
<feature type="binding site" evidence="9">
    <location>
        <position position="102"/>
    </location>
    <ligand>
        <name>Zn(2+)</name>
        <dbReference type="ChEBI" id="CHEBI:29105"/>
    </ligand>
</feature>
<dbReference type="PROSITE" id="PS00966">
    <property type="entry name" value="PMI_I_2"/>
    <property type="match status" value="1"/>
</dbReference>
<evidence type="ECO:0000256" key="6">
    <source>
        <dbReference type="ARBA" id="ARBA00022833"/>
    </source>
</evidence>
<dbReference type="PANTHER" id="PTHR10309:SF0">
    <property type="entry name" value="MANNOSE-6-PHOSPHATE ISOMERASE"/>
    <property type="match status" value="1"/>
</dbReference>
<dbReference type="PRINTS" id="PR00714">
    <property type="entry name" value="MAN6PISMRASE"/>
</dbReference>
<dbReference type="InterPro" id="IPR046456">
    <property type="entry name" value="PMI_typeI_C"/>
</dbReference>
<dbReference type="GO" id="GO:0009298">
    <property type="term" value="P:GDP-mannose biosynthetic process"/>
    <property type="evidence" value="ECO:0007669"/>
    <property type="project" value="InterPro"/>
</dbReference>
<feature type="active site" evidence="8">
    <location>
        <position position="297"/>
    </location>
</feature>
<dbReference type="InterPro" id="IPR046458">
    <property type="entry name" value="PMI_typeI_hel"/>
</dbReference>
<name>A0AAW1Q4T7_9CHLO</name>
<evidence type="ECO:0000256" key="1">
    <source>
        <dbReference type="ARBA" id="ARBA00000757"/>
    </source>
</evidence>
<dbReference type="InterPro" id="IPR016305">
    <property type="entry name" value="Mannose-6-P_Isomerase"/>
</dbReference>
<dbReference type="SUPFAM" id="SSF51182">
    <property type="entry name" value="RmlC-like cupins"/>
    <property type="match status" value="1"/>
</dbReference>
<dbReference type="GO" id="GO:0005975">
    <property type="term" value="P:carbohydrate metabolic process"/>
    <property type="evidence" value="ECO:0007669"/>
    <property type="project" value="InterPro"/>
</dbReference>
<keyword evidence="5 9" id="KW-0479">Metal-binding</keyword>
<dbReference type="PANTHER" id="PTHR10309">
    <property type="entry name" value="MANNOSE-6-PHOSPHATE ISOMERASE"/>
    <property type="match status" value="1"/>
</dbReference>
<evidence type="ECO:0000313" key="16">
    <source>
        <dbReference type="EMBL" id="KAK9817060.1"/>
    </source>
</evidence>
<dbReference type="GO" id="GO:0004476">
    <property type="term" value="F:mannose-6-phosphate isomerase activity"/>
    <property type="evidence" value="ECO:0007669"/>
    <property type="project" value="UniProtKB-EC"/>
</dbReference>
<evidence type="ECO:0000256" key="2">
    <source>
        <dbReference type="ARBA" id="ARBA00004666"/>
    </source>
</evidence>
<sequence>MLRLTCKAQNYAWGRLPSDNSEVAELAKAAGTRIDESKPYAELWMGTHPSGMSVLARSPETSLKAWIEAHPEALGQQVLDRFGFDLPFLFKVLSVGTALSIQSHPDKELGHRLHSERPEVYKDPNHKPEMTIAIAAAEALCSFVPHAELAAALQDTPELASCIDSGAVSAVLSSSSGSNGAAGGAKSSSTDAQKSSLKAAFTELMTCDPAKVAAAIRGLVARLEKQKRESGQLRPKDELVLRLNAQYPGDVGVLAAYFLNLVSLSPHQAIFLRANEPHAYISGEMVECMATSDNVIRAGLTPKLRDTAVLCASLTYTQGQPAILNGEEVQEYTRLYSPPFEEFEVFSVSLPAAKSTVLPANPGPALVLVTRGSGSATATARLADDALETNPALKKGDVLFVPAGSSVDLTSGSETLQLWIAAVNSQVFADSFKLPNGGTHGRIVEKEFAFS</sequence>
<feature type="binding site" evidence="9">
    <location>
        <position position="104"/>
    </location>
    <ligand>
        <name>Zn(2+)</name>
        <dbReference type="ChEBI" id="CHEBI:29105"/>
    </ligand>
</feature>
<feature type="domain" description="Phosphomannose isomerase type I helical insertion" evidence="15">
    <location>
        <begin position="187"/>
        <end position="259"/>
    </location>
</feature>
<dbReference type="Proteomes" id="UP001489004">
    <property type="component" value="Unassembled WGS sequence"/>
</dbReference>
<dbReference type="FunFam" id="1.10.441.10:FF:000001">
    <property type="entry name" value="Mannose-6-phosphate isomerase"/>
    <property type="match status" value="1"/>
</dbReference>
<dbReference type="FunFam" id="2.60.120.10:FF:000044">
    <property type="entry name" value="Mannose-6-phosphate isomerase"/>
    <property type="match status" value="1"/>
</dbReference>
<dbReference type="EC" id="5.3.1.8" evidence="4 10"/>
<dbReference type="GO" id="GO:0010043">
    <property type="term" value="P:response to zinc ion"/>
    <property type="evidence" value="ECO:0007669"/>
    <property type="project" value="UniProtKB-ARBA"/>
</dbReference>
<evidence type="ECO:0000256" key="11">
    <source>
        <dbReference type="RuleBase" id="RU004189"/>
    </source>
</evidence>
<comment type="cofactor">
    <cofactor evidence="9 10">
        <name>Zn(2+)</name>
        <dbReference type="ChEBI" id="CHEBI:29105"/>
    </cofactor>
    <text evidence="9 10">Binds 1 zinc ion per subunit.</text>
</comment>
<comment type="caution">
    <text evidence="16">The sequence shown here is derived from an EMBL/GenBank/DDBJ whole genome shotgun (WGS) entry which is preliminary data.</text>
</comment>
<dbReference type="PROSITE" id="PS00965">
    <property type="entry name" value="PMI_I_1"/>
    <property type="match status" value="1"/>
</dbReference>
<dbReference type="Pfam" id="PF01238">
    <property type="entry name" value="PMI_typeI_C"/>
    <property type="match status" value="1"/>
</dbReference>
<evidence type="ECO:0000256" key="5">
    <source>
        <dbReference type="ARBA" id="ARBA00022723"/>
    </source>
</evidence>
<evidence type="ECO:0000256" key="4">
    <source>
        <dbReference type="ARBA" id="ARBA00011956"/>
    </source>
</evidence>
<evidence type="ECO:0000259" key="14">
    <source>
        <dbReference type="Pfam" id="PF20511"/>
    </source>
</evidence>
<dbReference type="Pfam" id="PF20511">
    <property type="entry name" value="PMI_typeI_cat"/>
    <property type="match status" value="1"/>
</dbReference>
<keyword evidence="7 10" id="KW-0413">Isomerase</keyword>
<reference evidence="16 17" key="1">
    <citation type="journal article" date="2024" name="Nat. Commun.">
        <title>Phylogenomics reveals the evolutionary origins of lichenization in chlorophyte algae.</title>
        <authorList>
            <person name="Puginier C."/>
            <person name="Libourel C."/>
            <person name="Otte J."/>
            <person name="Skaloud P."/>
            <person name="Haon M."/>
            <person name="Grisel S."/>
            <person name="Petersen M."/>
            <person name="Berrin J.G."/>
            <person name="Delaux P.M."/>
            <person name="Dal Grande F."/>
            <person name="Keller J."/>
        </authorList>
    </citation>
    <scope>NUCLEOTIDE SEQUENCE [LARGE SCALE GENOMIC DNA]</scope>
    <source>
        <strain evidence="16 17">SAG 2043</strain>
    </source>
</reference>